<keyword evidence="3" id="KW-1185">Reference proteome</keyword>
<sequence>MKYICTLLLLLVTAQNTSAQTKIETLKGRIVSNTQDVVGVYVLNKTTNKGTITSKTGNFSIPVSLKDTIMFSAVQFKNKKIVVTQKILDYKSFLVNLDETLEELNEVVLDNRTLITAKSLGLPNADVEVLPLAKRELFAANNGDNYLSLDPLLNFLSGRTKMLKDRIKRDDMYARSKELRTRFVDSIFSKNLKIPASRIEEFMLYCEYDPRFKGITENKNELVVWDFLRQKSELFLKFK</sequence>
<accession>A0ABP3B6W9</accession>
<proteinExistence type="predicted"/>
<dbReference type="SUPFAM" id="SSF49464">
    <property type="entry name" value="Carboxypeptidase regulatory domain-like"/>
    <property type="match status" value="1"/>
</dbReference>
<gene>
    <name evidence="2" type="ORF">KLA_12839</name>
</gene>
<feature type="signal peptide" evidence="1">
    <location>
        <begin position="1"/>
        <end position="19"/>
    </location>
</feature>
<protein>
    <recommendedName>
        <fullName evidence="4">Carboxypeptidase-like regulatory domain-containing protein</fullName>
    </recommendedName>
</protein>
<evidence type="ECO:0000313" key="2">
    <source>
        <dbReference type="EMBL" id="EWH12870.1"/>
    </source>
</evidence>
<evidence type="ECO:0000313" key="3">
    <source>
        <dbReference type="Proteomes" id="UP000019275"/>
    </source>
</evidence>
<reference evidence="2 3" key="1">
    <citation type="journal article" date="2014" name="Genome Announc.">
        <title>Draft Genome Sequence of the Carrageenan-Degrading Bacterium Cellulophaga sp. Strain KL-A, Isolated from Decaying Marine Algae.</title>
        <authorList>
            <person name="Shan D."/>
            <person name="Ying J."/>
            <person name="Li X."/>
            <person name="Gao Z."/>
            <person name="Wei G."/>
            <person name="Shao Z."/>
        </authorList>
    </citation>
    <scope>NUCLEOTIDE SEQUENCE [LARGE SCALE GENOMIC DNA]</scope>
    <source>
        <strain evidence="2 3">KL-A</strain>
    </source>
</reference>
<evidence type="ECO:0000256" key="1">
    <source>
        <dbReference type="SAM" id="SignalP"/>
    </source>
</evidence>
<feature type="chain" id="PRO_5047515253" description="Carboxypeptidase-like regulatory domain-containing protein" evidence="1">
    <location>
        <begin position="20"/>
        <end position="239"/>
    </location>
</feature>
<name>A0ABP3B6W9_9FLAO</name>
<organism evidence="2 3">
    <name type="scientific">Cellulophaga geojensis KL-A</name>
    <dbReference type="NCBI Taxonomy" id="1328323"/>
    <lineage>
        <taxon>Bacteria</taxon>
        <taxon>Pseudomonadati</taxon>
        <taxon>Bacteroidota</taxon>
        <taxon>Flavobacteriia</taxon>
        <taxon>Flavobacteriales</taxon>
        <taxon>Flavobacteriaceae</taxon>
        <taxon>Cellulophaga</taxon>
    </lineage>
</organism>
<comment type="caution">
    <text evidence="2">The sequence shown here is derived from an EMBL/GenBank/DDBJ whole genome shotgun (WGS) entry which is preliminary data.</text>
</comment>
<dbReference type="EMBL" id="ARZX01000017">
    <property type="protein sequence ID" value="EWH12870.1"/>
    <property type="molecule type" value="Genomic_DNA"/>
</dbReference>
<evidence type="ECO:0008006" key="4">
    <source>
        <dbReference type="Google" id="ProtNLM"/>
    </source>
</evidence>
<keyword evidence="1" id="KW-0732">Signal</keyword>
<dbReference type="InterPro" id="IPR008969">
    <property type="entry name" value="CarboxyPept-like_regulatory"/>
</dbReference>
<dbReference type="Pfam" id="PF13715">
    <property type="entry name" value="CarbopepD_reg_2"/>
    <property type="match status" value="1"/>
</dbReference>
<dbReference type="Proteomes" id="UP000019275">
    <property type="component" value="Unassembled WGS sequence"/>
</dbReference>
<dbReference type="RefSeq" id="WP_051456105.1">
    <property type="nucleotide sequence ID" value="NZ_ARZX01000017.1"/>
</dbReference>